<dbReference type="Gene3D" id="1.10.12.10">
    <property type="entry name" value="Lyase 2-enoyl-coa Hydratase, Chain A, domain 2"/>
    <property type="match status" value="1"/>
</dbReference>
<evidence type="ECO:0000313" key="4">
    <source>
        <dbReference type="EMBL" id="SUJ03287.1"/>
    </source>
</evidence>
<proteinExistence type="inferred from homology"/>
<evidence type="ECO:0000313" key="5">
    <source>
        <dbReference type="Proteomes" id="UP000254519"/>
    </source>
</evidence>
<protein>
    <submittedName>
        <fullName evidence="4">Probable enoyl-CoA hydratase echA8</fullName>
        <ecNumber evidence="4">4.2.1.17</ecNumber>
    </submittedName>
</protein>
<keyword evidence="2 4" id="KW-0456">Lyase</keyword>
<reference evidence="4 5" key="1">
    <citation type="submission" date="2018-06" db="EMBL/GenBank/DDBJ databases">
        <authorList>
            <consortium name="Pathogen Informatics"/>
            <person name="Doyle S."/>
        </authorList>
    </citation>
    <scope>NUCLEOTIDE SEQUENCE [LARGE SCALE GENOMIC DNA]</scope>
    <source>
        <strain evidence="5">ATCC 11859 / DSM 33 / NCIB 8841 / NCTC 4822</strain>
    </source>
</reference>
<dbReference type="PANTHER" id="PTHR11941">
    <property type="entry name" value="ENOYL-COA HYDRATASE-RELATED"/>
    <property type="match status" value="1"/>
</dbReference>
<dbReference type="Proteomes" id="UP000254519">
    <property type="component" value="Unassembled WGS sequence"/>
</dbReference>
<dbReference type="AlphaFoldDB" id="A0A380BNH0"/>
<evidence type="ECO:0000256" key="1">
    <source>
        <dbReference type="ARBA" id="ARBA00005254"/>
    </source>
</evidence>
<dbReference type="CDD" id="cd06558">
    <property type="entry name" value="crotonase-like"/>
    <property type="match status" value="1"/>
</dbReference>
<dbReference type="RefSeq" id="WP_166739505.1">
    <property type="nucleotide sequence ID" value="NZ_CP038012.1"/>
</dbReference>
<evidence type="ECO:0000256" key="2">
    <source>
        <dbReference type="ARBA" id="ARBA00023239"/>
    </source>
</evidence>
<dbReference type="Gene3D" id="3.90.226.10">
    <property type="entry name" value="2-enoyl-CoA Hydratase, Chain A, domain 1"/>
    <property type="match status" value="1"/>
</dbReference>
<comment type="similarity">
    <text evidence="1 3">Belongs to the enoyl-CoA hydratase/isomerase family.</text>
</comment>
<dbReference type="EMBL" id="UGYZ01000002">
    <property type="protein sequence ID" value="SUJ03287.1"/>
    <property type="molecule type" value="Genomic_DNA"/>
</dbReference>
<dbReference type="InterPro" id="IPR018376">
    <property type="entry name" value="Enoyl-CoA_hyd/isom_CS"/>
</dbReference>
<dbReference type="InterPro" id="IPR014748">
    <property type="entry name" value="Enoyl-CoA_hydra_C"/>
</dbReference>
<dbReference type="PROSITE" id="PS00166">
    <property type="entry name" value="ENOYL_COA_HYDRATASE"/>
    <property type="match status" value="1"/>
</dbReference>
<keyword evidence="5" id="KW-1185">Reference proteome</keyword>
<dbReference type="InterPro" id="IPR001753">
    <property type="entry name" value="Enoyl-CoA_hydra/iso"/>
</dbReference>
<dbReference type="GO" id="GO:0004300">
    <property type="term" value="F:enoyl-CoA hydratase activity"/>
    <property type="evidence" value="ECO:0007669"/>
    <property type="project" value="UniProtKB-EC"/>
</dbReference>
<evidence type="ECO:0000256" key="3">
    <source>
        <dbReference type="RuleBase" id="RU003707"/>
    </source>
</evidence>
<gene>
    <name evidence="4" type="primary">echA8_4</name>
    <name evidence="4" type="ORF">NCTC4822_01391</name>
</gene>
<dbReference type="InterPro" id="IPR029045">
    <property type="entry name" value="ClpP/crotonase-like_dom_sf"/>
</dbReference>
<dbReference type="Pfam" id="PF00378">
    <property type="entry name" value="ECH_1"/>
    <property type="match status" value="1"/>
</dbReference>
<name>A0A380BNH0_SPOPA</name>
<dbReference type="SUPFAM" id="SSF52096">
    <property type="entry name" value="ClpP/crotonase"/>
    <property type="match status" value="1"/>
</dbReference>
<dbReference type="PANTHER" id="PTHR11941:SF54">
    <property type="entry name" value="ENOYL-COA HYDRATASE, MITOCHONDRIAL"/>
    <property type="match status" value="1"/>
</dbReference>
<dbReference type="EC" id="4.2.1.17" evidence="4"/>
<sequence>MKKDSLVVTKSNNIATIYINNLEKKNAMTLNMWKKIPVLLLDLENDQDINVVIIRGIDASAFSSGADIEEFAIERTNAVNALNYDTHVTNAGDAIENFSKPVIAMIEGPCIGGGGELALACDLRFSSVTGVFGITPAKIGLVYGVPQTKRLVHTVGPSRAKDILFSGRFFDAKEAYQIGFVDRVYKETEIVEETYNYAKLLVNRSQETIRGAKKITNSILDGMDESKYENEQIILNSYSAPDIQEGIAAFIEKRTPNFNRSKVGQ</sequence>
<organism evidence="4 5">
    <name type="scientific">Sporosarcina pasteurii</name>
    <name type="common">Bacillus pasteurii</name>
    <dbReference type="NCBI Taxonomy" id="1474"/>
    <lineage>
        <taxon>Bacteria</taxon>
        <taxon>Bacillati</taxon>
        <taxon>Bacillota</taxon>
        <taxon>Bacilli</taxon>
        <taxon>Bacillales</taxon>
        <taxon>Caryophanaceae</taxon>
        <taxon>Sporosarcina</taxon>
    </lineage>
</organism>
<accession>A0A380BNH0</accession>
<dbReference type="GO" id="GO:0006635">
    <property type="term" value="P:fatty acid beta-oxidation"/>
    <property type="evidence" value="ECO:0007669"/>
    <property type="project" value="TreeGrafter"/>
</dbReference>